<accession>A0A167TGM8</accession>
<evidence type="ECO:0000313" key="3">
    <source>
        <dbReference type="Proteomes" id="UP000076532"/>
    </source>
</evidence>
<sequence length="122" mass="12888">MHAIQSLSRIPHHTYMLDDDGTCGPVVPDVTAAATSESRTADSLPARTANSDATETEGDLGHRAESSPTTTPWWRYAGWNSAHPVDPAPIAGTSVLSTQEAPTNTARAAKWPTPLQAQGDDP</sequence>
<evidence type="ECO:0000256" key="1">
    <source>
        <dbReference type="SAM" id="MobiDB-lite"/>
    </source>
</evidence>
<dbReference type="Proteomes" id="UP000076532">
    <property type="component" value="Unassembled WGS sequence"/>
</dbReference>
<feature type="region of interest" description="Disordered" evidence="1">
    <location>
        <begin position="84"/>
        <end position="122"/>
    </location>
</feature>
<evidence type="ECO:0000313" key="2">
    <source>
        <dbReference type="EMBL" id="KZP02920.1"/>
    </source>
</evidence>
<proteinExistence type="predicted"/>
<protein>
    <submittedName>
        <fullName evidence="2">Uncharacterized protein</fullName>
    </submittedName>
</protein>
<keyword evidence="3" id="KW-1185">Reference proteome</keyword>
<feature type="compositionally biased region" description="Polar residues" evidence="1">
    <location>
        <begin position="94"/>
        <end position="106"/>
    </location>
</feature>
<organism evidence="2 3">
    <name type="scientific">Athelia psychrophila</name>
    <dbReference type="NCBI Taxonomy" id="1759441"/>
    <lineage>
        <taxon>Eukaryota</taxon>
        <taxon>Fungi</taxon>
        <taxon>Dikarya</taxon>
        <taxon>Basidiomycota</taxon>
        <taxon>Agaricomycotina</taxon>
        <taxon>Agaricomycetes</taxon>
        <taxon>Agaricomycetidae</taxon>
        <taxon>Atheliales</taxon>
        <taxon>Atheliaceae</taxon>
        <taxon>Athelia</taxon>
    </lineage>
</organism>
<gene>
    <name evidence="2" type="ORF">FIBSPDRAFT_879920</name>
</gene>
<dbReference type="AlphaFoldDB" id="A0A167TGM8"/>
<feature type="region of interest" description="Disordered" evidence="1">
    <location>
        <begin position="28"/>
        <end position="71"/>
    </location>
</feature>
<dbReference type="EMBL" id="KV418239">
    <property type="protein sequence ID" value="KZP02920.1"/>
    <property type="molecule type" value="Genomic_DNA"/>
</dbReference>
<feature type="non-terminal residue" evidence="2">
    <location>
        <position position="122"/>
    </location>
</feature>
<name>A0A167TGM8_9AGAM</name>
<reference evidence="2 3" key="1">
    <citation type="journal article" date="2016" name="Mol. Biol. Evol.">
        <title>Comparative Genomics of Early-Diverging Mushroom-Forming Fungi Provides Insights into the Origins of Lignocellulose Decay Capabilities.</title>
        <authorList>
            <person name="Nagy L.G."/>
            <person name="Riley R."/>
            <person name="Tritt A."/>
            <person name="Adam C."/>
            <person name="Daum C."/>
            <person name="Floudas D."/>
            <person name="Sun H."/>
            <person name="Yadav J.S."/>
            <person name="Pangilinan J."/>
            <person name="Larsson K.H."/>
            <person name="Matsuura K."/>
            <person name="Barry K."/>
            <person name="Labutti K."/>
            <person name="Kuo R."/>
            <person name="Ohm R.A."/>
            <person name="Bhattacharya S.S."/>
            <person name="Shirouzu T."/>
            <person name="Yoshinaga Y."/>
            <person name="Martin F.M."/>
            <person name="Grigoriev I.V."/>
            <person name="Hibbett D.S."/>
        </authorList>
    </citation>
    <scope>NUCLEOTIDE SEQUENCE [LARGE SCALE GENOMIC DNA]</scope>
    <source>
        <strain evidence="2 3">CBS 109695</strain>
    </source>
</reference>